<evidence type="ECO:0000259" key="3">
    <source>
        <dbReference type="Pfam" id="PF03446"/>
    </source>
</evidence>
<comment type="caution">
    <text evidence="4">The sequence shown here is derived from an EMBL/GenBank/DDBJ whole genome shotgun (WGS) entry which is preliminary data.</text>
</comment>
<sequence>MAEQLIIAFKAYAEKSMMLDAPMSGGVPAAEAGKLTFMVGGLQEAYLAAKPLLSQWEKRQYITMGLEMVQLQRSVTTWQWLSEAFTLGQHLGIKHSVLTDIQLLKCPLLEQAKDLGLAMASASGVSFKCLIGSQAPEIYRKLCDDDCELKDYSCAFRHYYAGKDEN</sequence>
<evidence type="ECO:0000313" key="5">
    <source>
        <dbReference type="Proteomes" id="UP000729402"/>
    </source>
</evidence>
<dbReference type="GO" id="GO:0008442">
    <property type="term" value="F:3-hydroxyisobutyrate dehydrogenase activity"/>
    <property type="evidence" value="ECO:0007669"/>
    <property type="project" value="TreeGrafter"/>
</dbReference>
<gene>
    <name evidence="4" type="ORF">GUJ93_ZPchr0007g3749</name>
</gene>
<organism evidence="4 5">
    <name type="scientific">Zizania palustris</name>
    <name type="common">Northern wild rice</name>
    <dbReference type="NCBI Taxonomy" id="103762"/>
    <lineage>
        <taxon>Eukaryota</taxon>
        <taxon>Viridiplantae</taxon>
        <taxon>Streptophyta</taxon>
        <taxon>Embryophyta</taxon>
        <taxon>Tracheophyta</taxon>
        <taxon>Spermatophyta</taxon>
        <taxon>Magnoliopsida</taxon>
        <taxon>Liliopsida</taxon>
        <taxon>Poales</taxon>
        <taxon>Poaceae</taxon>
        <taxon>BOP clade</taxon>
        <taxon>Oryzoideae</taxon>
        <taxon>Oryzeae</taxon>
        <taxon>Zizaniinae</taxon>
        <taxon>Zizania</taxon>
    </lineage>
</organism>
<keyword evidence="5" id="KW-1185">Reference proteome</keyword>
<dbReference type="GO" id="GO:0006574">
    <property type="term" value="P:L-valine catabolic process"/>
    <property type="evidence" value="ECO:0007669"/>
    <property type="project" value="TreeGrafter"/>
</dbReference>
<dbReference type="Pfam" id="PF03446">
    <property type="entry name" value="NAD_binding_2"/>
    <property type="match status" value="1"/>
</dbReference>
<evidence type="ECO:0000256" key="2">
    <source>
        <dbReference type="ARBA" id="ARBA00023027"/>
    </source>
</evidence>
<accession>A0A8J5STQ5</accession>
<evidence type="ECO:0000256" key="1">
    <source>
        <dbReference type="ARBA" id="ARBA00023002"/>
    </source>
</evidence>
<dbReference type="EMBL" id="JAAALK010000282">
    <property type="protein sequence ID" value="KAG8081341.1"/>
    <property type="molecule type" value="Genomic_DNA"/>
</dbReference>
<protein>
    <recommendedName>
        <fullName evidence="3">6-phosphogluconate dehydrogenase NADP-binding domain-containing protein</fullName>
    </recommendedName>
</protein>
<reference evidence="4" key="2">
    <citation type="submission" date="2021-02" db="EMBL/GenBank/DDBJ databases">
        <authorList>
            <person name="Kimball J.A."/>
            <person name="Haas M.W."/>
            <person name="Macchietto M."/>
            <person name="Kono T."/>
            <person name="Duquette J."/>
            <person name="Shao M."/>
        </authorList>
    </citation>
    <scope>NUCLEOTIDE SEQUENCE</scope>
    <source>
        <tissue evidence="4">Fresh leaf tissue</tissue>
    </source>
</reference>
<evidence type="ECO:0000313" key="4">
    <source>
        <dbReference type="EMBL" id="KAG8081341.1"/>
    </source>
</evidence>
<dbReference type="GO" id="GO:0050661">
    <property type="term" value="F:NADP binding"/>
    <property type="evidence" value="ECO:0007669"/>
    <property type="project" value="InterPro"/>
</dbReference>
<dbReference type="PANTHER" id="PTHR22981:SF7">
    <property type="entry name" value="3-HYDROXYISOBUTYRATE DEHYDROGENASE, MITOCHONDRIAL"/>
    <property type="match status" value="1"/>
</dbReference>
<proteinExistence type="predicted"/>
<dbReference type="OrthoDB" id="21615at2759"/>
<feature type="domain" description="6-phosphogluconate dehydrogenase NADP-binding" evidence="3">
    <location>
        <begin position="11"/>
        <end position="58"/>
    </location>
</feature>
<dbReference type="Proteomes" id="UP000729402">
    <property type="component" value="Unassembled WGS sequence"/>
</dbReference>
<reference evidence="4" key="1">
    <citation type="journal article" date="2021" name="bioRxiv">
        <title>Whole Genome Assembly and Annotation of Northern Wild Rice, Zizania palustris L., Supports a Whole Genome Duplication in the Zizania Genus.</title>
        <authorList>
            <person name="Haas M."/>
            <person name="Kono T."/>
            <person name="Macchietto M."/>
            <person name="Millas R."/>
            <person name="McGilp L."/>
            <person name="Shao M."/>
            <person name="Duquette J."/>
            <person name="Hirsch C.N."/>
            <person name="Kimball J."/>
        </authorList>
    </citation>
    <scope>NUCLEOTIDE SEQUENCE</scope>
    <source>
        <tissue evidence="4">Fresh leaf tissue</tissue>
    </source>
</reference>
<dbReference type="PANTHER" id="PTHR22981">
    <property type="entry name" value="3-HYDROXYISOBUTYRATE DEHYDROGENASE-RELATED"/>
    <property type="match status" value="1"/>
</dbReference>
<keyword evidence="2" id="KW-0520">NAD</keyword>
<dbReference type="InterPro" id="IPR006115">
    <property type="entry name" value="6PGDH_NADP-bd"/>
</dbReference>
<keyword evidence="1" id="KW-0560">Oxidoreductase</keyword>
<dbReference type="AlphaFoldDB" id="A0A8J5STQ5"/>
<name>A0A8J5STQ5_ZIZPA</name>